<dbReference type="STRING" id="75743.A0A401PXS5"/>
<dbReference type="Gene3D" id="6.10.140.1950">
    <property type="match status" value="1"/>
</dbReference>
<protein>
    <recommendedName>
        <fullName evidence="1">Peptide chain release factor domain-containing protein</fullName>
    </recommendedName>
</protein>
<evidence type="ECO:0000313" key="2">
    <source>
        <dbReference type="EMBL" id="GCB77944.1"/>
    </source>
</evidence>
<keyword evidence="3" id="KW-1185">Reference proteome</keyword>
<gene>
    <name evidence="2" type="ORF">scyTo_0019341</name>
</gene>
<feature type="domain" description="Peptide chain release factor" evidence="1">
    <location>
        <begin position="146"/>
        <end position="237"/>
    </location>
</feature>
<dbReference type="OrthoDB" id="2019491at2759"/>
<evidence type="ECO:0000259" key="1">
    <source>
        <dbReference type="SMART" id="SM00937"/>
    </source>
</evidence>
<dbReference type="Proteomes" id="UP000288216">
    <property type="component" value="Unassembled WGS sequence"/>
</dbReference>
<organism evidence="2 3">
    <name type="scientific">Scyliorhinus torazame</name>
    <name type="common">Cloudy catshark</name>
    <name type="synonym">Catulus torazame</name>
    <dbReference type="NCBI Taxonomy" id="75743"/>
    <lineage>
        <taxon>Eukaryota</taxon>
        <taxon>Metazoa</taxon>
        <taxon>Chordata</taxon>
        <taxon>Craniata</taxon>
        <taxon>Vertebrata</taxon>
        <taxon>Chondrichthyes</taxon>
        <taxon>Elasmobranchii</taxon>
        <taxon>Galeomorphii</taxon>
        <taxon>Galeoidea</taxon>
        <taxon>Carcharhiniformes</taxon>
        <taxon>Scyliorhinidae</taxon>
        <taxon>Scyliorhinus</taxon>
    </lineage>
</organism>
<comment type="caution">
    <text evidence="2">The sequence shown here is derived from an EMBL/GenBank/DDBJ whole genome shotgun (WGS) entry which is preliminary data.</text>
</comment>
<dbReference type="SMART" id="SM00937">
    <property type="entry name" value="PCRF"/>
    <property type="match status" value="1"/>
</dbReference>
<dbReference type="Pfam" id="PF03462">
    <property type="entry name" value="PCRF"/>
    <property type="match status" value="1"/>
</dbReference>
<dbReference type="EMBL" id="BFAA01014301">
    <property type="protein sequence ID" value="GCB77944.1"/>
    <property type="molecule type" value="Genomic_DNA"/>
</dbReference>
<evidence type="ECO:0000313" key="3">
    <source>
        <dbReference type="Proteomes" id="UP000288216"/>
    </source>
</evidence>
<name>A0A401PXS5_SCYTO</name>
<reference evidence="2 3" key="1">
    <citation type="journal article" date="2018" name="Nat. Ecol. Evol.">
        <title>Shark genomes provide insights into elasmobranch evolution and the origin of vertebrates.</title>
        <authorList>
            <person name="Hara Y"/>
            <person name="Yamaguchi K"/>
            <person name="Onimaru K"/>
            <person name="Kadota M"/>
            <person name="Koyanagi M"/>
            <person name="Keeley SD"/>
            <person name="Tatsumi K"/>
            <person name="Tanaka K"/>
            <person name="Motone F"/>
            <person name="Kageyama Y"/>
            <person name="Nozu R"/>
            <person name="Adachi N"/>
            <person name="Nishimura O"/>
            <person name="Nakagawa R"/>
            <person name="Tanegashima C"/>
            <person name="Kiyatake I"/>
            <person name="Matsumoto R"/>
            <person name="Murakumo K"/>
            <person name="Nishida K"/>
            <person name="Terakita A"/>
            <person name="Kuratani S"/>
            <person name="Sato K"/>
            <person name="Hyodo S Kuraku.S."/>
        </authorList>
    </citation>
    <scope>NUCLEOTIDE SEQUENCE [LARGE SCALE GENOMIC DNA]</scope>
</reference>
<dbReference type="PANTHER" id="PTHR43804:SF3">
    <property type="entry name" value="PEPTIDE CHAIN RELEASE FACTOR 1-LIKE, MITOCHONDRIAL"/>
    <property type="match status" value="1"/>
</dbReference>
<proteinExistence type="predicted"/>
<dbReference type="InterPro" id="IPR050057">
    <property type="entry name" value="Prokaryotic/Mito_RF"/>
</dbReference>
<feature type="non-terminal residue" evidence="2">
    <location>
        <position position="238"/>
    </location>
</feature>
<dbReference type="InterPro" id="IPR005139">
    <property type="entry name" value="PCRF"/>
</dbReference>
<dbReference type="PANTHER" id="PTHR43804">
    <property type="entry name" value="LD18447P"/>
    <property type="match status" value="1"/>
</dbReference>
<dbReference type="AlphaFoldDB" id="A0A401PXS5"/>
<dbReference type="GO" id="GO:0070126">
    <property type="term" value="P:mitochondrial translational termination"/>
    <property type="evidence" value="ECO:0007669"/>
    <property type="project" value="TreeGrafter"/>
</dbReference>
<accession>A0A401PXS5</accession>
<dbReference type="Gene3D" id="3.30.70.1660">
    <property type="match status" value="1"/>
</dbReference>
<dbReference type="SUPFAM" id="SSF75620">
    <property type="entry name" value="Release factor"/>
    <property type="match status" value="1"/>
</dbReference>
<dbReference type="InterPro" id="IPR045853">
    <property type="entry name" value="Pep_chain_release_fac_I_sf"/>
</dbReference>
<dbReference type="GO" id="GO:0005739">
    <property type="term" value="C:mitochondrion"/>
    <property type="evidence" value="ECO:0007669"/>
    <property type="project" value="TreeGrafter"/>
</dbReference>
<sequence>MLIIGRTLLNTLTASSSRSPTLGCLAKHPLQCVRRYFGQKGRHGFHRPPYANLPAGTPEPTRAFGPGTQVVDGLFARSSLQGYLRTLEQEYAESVQRLNFNQGPLEEGGEEAERAKVLRRRVTELAPVVTELQQLRVQMQELQDIESLLKDEDIDLKKLAESEHRSCLESIRDLKSKIISLLIPPEEADDNDLILEVTAGVGGQESMLFTAEMFEMYQSYSAYKNLHFEVLEYCHSDL</sequence>